<dbReference type="GO" id="GO:0005524">
    <property type="term" value="F:ATP binding"/>
    <property type="evidence" value="ECO:0007669"/>
    <property type="project" value="UniProtKB-KW"/>
</dbReference>
<evidence type="ECO:0000313" key="10">
    <source>
        <dbReference type="Proteomes" id="UP000034392"/>
    </source>
</evidence>
<evidence type="ECO:0000313" key="9">
    <source>
        <dbReference type="EMBL" id="AKH42786.1"/>
    </source>
</evidence>
<keyword evidence="3" id="KW-1003">Cell membrane</keyword>
<dbReference type="FunFam" id="3.40.50.300:FF:000299">
    <property type="entry name" value="ABC transporter ATP-binding protein/permease"/>
    <property type="match status" value="1"/>
</dbReference>
<dbReference type="KEGG" id="aay:WYH_01750"/>
<dbReference type="SUPFAM" id="SSF52540">
    <property type="entry name" value="P-loop containing nucleoside triphosphate hydrolases"/>
    <property type="match status" value="1"/>
</dbReference>
<evidence type="ECO:0000256" key="5">
    <source>
        <dbReference type="ARBA" id="ARBA00022741"/>
    </source>
</evidence>
<dbReference type="Pfam" id="PF00664">
    <property type="entry name" value="ABC_membrane"/>
    <property type="match status" value="1"/>
</dbReference>
<dbReference type="InterPro" id="IPR017871">
    <property type="entry name" value="ABC_transporter-like_CS"/>
</dbReference>
<keyword evidence="10" id="KW-1185">Reference proteome</keyword>
<name>A0A0F7KUC3_9SPHN</name>
<dbReference type="GO" id="GO:0034040">
    <property type="term" value="F:ATPase-coupled lipid transmembrane transporter activity"/>
    <property type="evidence" value="ECO:0007669"/>
    <property type="project" value="TreeGrafter"/>
</dbReference>
<reference evidence="9" key="1">
    <citation type="submission" date="2015-05" db="EMBL/GenBank/DDBJ databases">
        <title>The complete genome of Altererythrobacter atlanticus strain 26DY36.</title>
        <authorList>
            <person name="Wu Y.-H."/>
            <person name="Cheng H."/>
            <person name="Wu X.-W."/>
        </authorList>
    </citation>
    <scope>NUCLEOTIDE SEQUENCE [LARGE SCALE GENOMIC DNA]</scope>
    <source>
        <strain evidence="9">26DY36</strain>
    </source>
</reference>
<dbReference type="PATRIC" id="fig|1267766.3.peg.1766"/>
<evidence type="ECO:0000256" key="2">
    <source>
        <dbReference type="ARBA" id="ARBA00022448"/>
    </source>
</evidence>
<dbReference type="InterPro" id="IPR003593">
    <property type="entry name" value="AAA+_ATPase"/>
</dbReference>
<keyword evidence="7" id="KW-1133">Transmembrane helix</keyword>
<dbReference type="RefSeq" id="WP_046903513.1">
    <property type="nucleotide sequence ID" value="NZ_CP011452.2"/>
</dbReference>
<evidence type="ECO:0000256" key="4">
    <source>
        <dbReference type="ARBA" id="ARBA00022692"/>
    </source>
</evidence>
<dbReference type="GO" id="GO:0016887">
    <property type="term" value="F:ATP hydrolysis activity"/>
    <property type="evidence" value="ECO:0007669"/>
    <property type="project" value="InterPro"/>
</dbReference>
<accession>A0A0F7KUC3</accession>
<dbReference type="Pfam" id="PF00005">
    <property type="entry name" value="ABC_tran"/>
    <property type="match status" value="1"/>
</dbReference>
<keyword evidence="2" id="KW-0813">Transport</keyword>
<evidence type="ECO:0000256" key="8">
    <source>
        <dbReference type="ARBA" id="ARBA00023136"/>
    </source>
</evidence>
<dbReference type="InterPro" id="IPR027417">
    <property type="entry name" value="P-loop_NTPase"/>
</dbReference>
<proteinExistence type="predicted"/>
<dbReference type="GO" id="GO:0140359">
    <property type="term" value="F:ABC-type transporter activity"/>
    <property type="evidence" value="ECO:0007669"/>
    <property type="project" value="InterPro"/>
</dbReference>
<dbReference type="AlphaFoldDB" id="A0A0F7KUC3"/>
<keyword evidence="6 9" id="KW-0067">ATP-binding</keyword>
<dbReference type="PROSITE" id="PS00211">
    <property type="entry name" value="ABC_TRANSPORTER_1"/>
    <property type="match status" value="1"/>
</dbReference>
<dbReference type="InterPro" id="IPR039421">
    <property type="entry name" value="Type_1_exporter"/>
</dbReference>
<dbReference type="Gene3D" id="1.20.1560.10">
    <property type="entry name" value="ABC transporter type 1, transmembrane domain"/>
    <property type="match status" value="1"/>
</dbReference>
<evidence type="ECO:0000256" key="7">
    <source>
        <dbReference type="ARBA" id="ARBA00022989"/>
    </source>
</evidence>
<comment type="subcellular location">
    <subcellularLocation>
        <location evidence="1">Cell membrane</location>
        <topology evidence="1">Multi-pass membrane protein</topology>
    </subcellularLocation>
</comment>
<keyword evidence="4" id="KW-0812">Transmembrane</keyword>
<dbReference type="PANTHER" id="PTHR24221">
    <property type="entry name" value="ATP-BINDING CASSETTE SUB-FAMILY B"/>
    <property type="match status" value="1"/>
</dbReference>
<evidence type="ECO:0000256" key="1">
    <source>
        <dbReference type="ARBA" id="ARBA00004651"/>
    </source>
</evidence>
<dbReference type="GO" id="GO:0005886">
    <property type="term" value="C:plasma membrane"/>
    <property type="evidence" value="ECO:0007669"/>
    <property type="project" value="UniProtKB-SubCell"/>
</dbReference>
<keyword evidence="8" id="KW-0472">Membrane</keyword>
<dbReference type="STRING" id="1267766.WYH_01750"/>
<sequence>MNGALARDLVRLLWRITGGKVSWSIILSLLTSLTEGLSLLLLIPLAATASPESAERVREIPLLGDWIARTDPGLPPLLLAFVLLISLQAVLSRYRTLYALRLMQHAADRMKLSLFEAISAARWDAIAARRLTDINQELNTGIPRVVTAANCLMTLAQALIMLAIYMVIATAVSWQMALFAAVTGAALFALLFPIRRRATEYGRELTRLHQEQNHTVLEFISGIRLAKSFVAEDRHVASFGDHLRGIRQNVLRYASIAGYGTLFFQIGSAVAAAIFVWLAISVFALDIGQIAVLLVIFIRIAPRFNTLQEMGQLFLSNAPAYQSYRATVDFFASQREESTGSAEPAPRLEHALEVADISMRFQGTQSAALDHVSATIRAGRITALFGPSGSGKSTLADVISGLTSPGGGMLRVDGVPIAQGNRRAWRGTIGIVPQDAFLFNASLAENLKVGKSDADEEEMWRALDRAQIGDLIRALPDGLATPVGDRGTRFSGGERQRIALARALMRQPQMLILDEATSALDWENQQKVASAISDLRGELTVLLVAHQPSIMRIADDVIAMEGGRVVQAGPYADLLQEKGGALERMMRSDGPQMRPGGTG</sequence>
<dbReference type="InterPro" id="IPR036640">
    <property type="entry name" value="ABC1_TM_sf"/>
</dbReference>
<evidence type="ECO:0000256" key="3">
    <source>
        <dbReference type="ARBA" id="ARBA00022475"/>
    </source>
</evidence>
<organism evidence="9 10">
    <name type="scientific">Croceibacterium atlanticum</name>
    <dbReference type="NCBI Taxonomy" id="1267766"/>
    <lineage>
        <taxon>Bacteria</taxon>
        <taxon>Pseudomonadati</taxon>
        <taxon>Pseudomonadota</taxon>
        <taxon>Alphaproteobacteria</taxon>
        <taxon>Sphingomonadales</taxon>
        <taxon>Erythrobacteraceae</taxon>
        <taxon>Croceibacterium</taxon>
    </lineage>
</organism>
<evidence type="ECO:0000256" key="6">
    <source>
        <dbReference type="ARBA" id="ARBA00022840"/>
    </source>
</evidence>
<dbReference type="SUPFAM" id="SSF90123">
    <property type="entry name" value="ABC transporter transmembrane region"/>
    <property type="match status" value="1"/>
</dbReference>
<dbReference type="PROSITE" id="PS50893">
    <property type="entry name" value="ABC_TRANSPORTER_2"/>
    <property type="match status" value="1"/>
</dbReference>
<keyword evidence="5" id="KW-0547">Nucleotide-binding</keyword>
<dbReference type="PANTHER" id="PTHR24221:SF654">
    <property type="entry name" value="ATP-BINDING CASSETTE SUB-FAMILY B MEMBER 6"/>
    <property type="match status" value="1"/>
</dbReference>
<dbReference type="EMBL" id="CP011452">
    <property type="protein sequence ID" value="AKH42786.1"/>
    <property type="molecule type" value="Genomic_DNA"/>
</dbReference>
<dbReference type="InterPro" id="IPR011527">
    <property type="entry name" value="ABC1_TM_dom"/>
</dbReference>
<dbReference type="Proteomes" id="UP000034392">
    <property type="component" value="Chromosome"/>
</dbReference>
<dbReference type="Gene3D" id="3.40.50.300">
    <property type="entry name" value="P-loop containing nucleotide triphosphate hydrolases"/>
    <property type="match status" value="1"/>
</dbReference>
<dbReference type="PROSITE" id="PS50929">
    <property type="entry name" value="ABC_TM1F"/>
    <property type="match status" value="1"/>
</dbReference>
<dbReference type="SMART" id="SM00382">
    <property type="entry name" value="AAA"/>
    <property type="match status" value="1"/>
</dbReference>
<dbReference type="InterPro" id="IPR003439">
    <property type="entry name" value="ABC_transporter-like_ATP-bd"/>
</dbReference>
<gene>
    <name evidence="9" type="primary">hepA</name>
    <name evidence="9" type="ORF">WYH_01750</name>
</gene>
<protein>
    <submittedName>
        <fullName evidence="9">Heterocyst differentiation ATP-binding protein HepA</fullName>
    </submittedName>
</protein>